<dbReference type="EMBL" id="PVMZ01000002">
    <property type="protein sequence ID" value="PRX24643.1"/>
    <property type="molecule type" value="Genomic_DNA"/>
</dbReference>
<dbReference type="InterPro" id="IPR018163">
    <property type="entry name" value="Thr/Ala-tRNA-synth_IIc_edit"/>
</dbReference>
<proteinExistence type="predicted"/>
<sequence length="101" mass="11106">MLRGEVRAGEAGFAEIDVTRRRAISRSHTATHLIHQVNEILLQGLVVHAFITSPQQARRLGAIALFGEKYGEQVRVVEVGDYAREEAPAASVSNSSPAWWP</sequence>
<evidence type="ECO:0008006" key="3">
    <source>
        <dbReference type="Google" id="ProtNLM"/>
    </source>
</evidence>
<comment type="caution">
    <text evidence="1">The sequence shown here is derived from an EMBL/GenBank/DDBJ whole genome shotgun (WGS) entry which is preliminary data.</text>
</comment>
<accession>A0A2T0KLX3</accession>
<evidence type="ECO:0000313" key="1">
    <source>
        <dbReference type="EMBL" id="PRX24643.1"/>
    </source>
</evidence>
<reference evidence="1 2" key="1">
    <citation type="submission" date="2018-03" db="EMBL/GenBank/DDBJ databases">
        <title>Genomic Encyclopedia of Archaeal and Bacterial Type Strains, Phase II (KMG-II): from individual species to whole genera.</title>
        <authorList>
            <person name="Goeker M."/>
        </authorList>
    </citation>
    <scope>NUCLEOTIDE SEQUENCE [LARGE SCALE GENOMIC DNA]</scope>
    <source>
        <strain evidence="1 2">DSM 43146</strain>
    </source>
</reference>
<dbReference type="SUPFAM" id="SSF55186">
    <property type="entry name" value="ThrRS/AlaRS common domain"/>
    <property type="match status" value="1"/>
</dbReference>
<name>A0A2T0KLX3_9ACTN</name>
<evidence type="ECO:0000313" key="2">
    <source>
        <dbReference type="Proteomes" id="UP000239415"/>
    </source>
</evidence>
<gene>
    <name evidence="1" type="ORF">CLV67_102421</name>
</gene>
<dbReference type="Gene3D" id="3.30.980.10">
    <property type="entry name" value="Threonyl-trna Synthetase, Chain A, domain 2"/>
    <property type="match status" value="1"/>
</dbReference>
<dbReference type="AlphaFoldDB" id="A0A2T0KLX3"/>
<dbReference type="GO" id="GO:0000166">
    <property type="term" value="F:nucleotide binding"/>
    <property type="evidence" value="ECO:0007669"/>
    <property type="project" value="InterPro"/>
</dbReference>
<keyword evidence="2" id="KW-1185">Reference proteome</keyword>
<protein>
    <recommendedName>
        <fullName evidence="3">Alanine--tRNA ligase</fullName>
    </recommendedName>
</protein>
<organism evidence="1 2">
    <name type="scientific">Actinoplanes italicus</name>
    <dbReference type="NCBI Taxonomy" id="113567"/>
    <lineage>
        <taxon>Bacteria</taxon>
        <taxon>Bacillati</taxon>
        <taxon>Actinomycetota</taxon>
        <taxon>Actinomycetes</taxon>
        <taxon>Micromonosporales</taxon>
        <taxon>Micromonosporaceae</taxon>
        <taxon>Actinoplanes</taxon>
    </lineage>
</organism>
<dbReference type="Proteomes" id="UP000239415">
    <property type="component" value="Unassembled WGS sequence"/>
</dbReference>